<dbReference type="GO" id="GO:0016787">
    <property type="term" value="F:hydrolase activity"/>
    <property type="evidence" value="ECO:0007669"/>
    <property type="project" value="InterPro"/>
</dbReference>
<proteinExistence type="predicted"/>
<sequence>MTTQPSPIIDVHAHHLPDAIIQALRLRSEAPRLLDGQSLVDCGSGLIYPLLPGLVDLDGQLARMDVQGITTRLLSVPPPGVAGLSRADSIVVARDANDELAALSENTGGRLRGLAVLPLHHPDAAADELVRAAGLGLAGAQLLSNAEGRPLDGPEYHVLFAAAAAHDVTLVIHPTLPIDRAAVDAAGLMTTLGFLFDTTACVARLVISGVYDRHPDLKLLLPHVGSMIPLLVGRFDYEFELMGIRLPFPGRPSEHLRRLYVDCVCESPAALRLAVETFGADRIMFGSDEPFWTAERAVQTLDEARLSATDVELIRSGTAQVLFGLNGTHRDNG</sequence>
<evidence type="ECO:0000256" key="1">
    <source>
        <dbReference type="ARBA" id="ARBA00023239"/>
    </source>
</evidence>
<protein>
    <submittedName>
        <fullName evidence="3">Unannotated protein</fullName>
    </submittedName>
</protein>
<accession>A0A6J7K5V4</accession>
<dbReference type="GO" id="GO:0019748">
    <property type="term" value="P:secondary metabolic process"/>
    <property type="evidence" value="ECO:0007669"/>
    <property type="project" value="TreeGrafter"/>
</dbReference>
<name>A0A6J7K5V4_9ZZZZ</name>
<organism evidence="3">
    <name type="scientific">freshwater metagenome</name>
    <dbReference type="NCBI Taxonomy" id="449393"/>
    <lineage>
        <taxon>unclassified sequences</taxon>
        <taxon>metagenomes</taxon>
        <taxon>ecological metagenomes</taxon>
    </lineage>
</organism>
<dbReference type="SUPFAM" id="SSF51556">
    <property type="entry name" value="Metallo-dependent hydrolases"/>
    <property type="match status" value="1"/>
</dbReference>
<dbReference type="EMBL" id="CAFBOZ010000373">
    <property type="protein sequence ID" value="CAB5026355.1"/>
    <property type="molecule type" value="Genomic_DNA"/>
</dbReference>
<dbReference type="InterPro" id="IPR032465">
    <property type="entry name" value="ACMSD"/>
</dbReference>
<dbReference type="PANTHER" id="PTHR21240">
    <property type="entry name" value="2-AMINO-3-CARBOXYLMUCONATE-6-SEMIALDEHYDE DECARBOXYLASE"/>
    <property type="match status" value="1"/>
</dbReference>
<dbReference type="Gene3D" id="3.20.20.140">
    <property type="entry name" value="Metal-dependent hydrolases"/>
    <property type="match status" value="1"/>
</dbReference>
<reference evidence="3" key="1">
    <citation type="submission" date="2020-05" db="EMBL/GenBank/DDBJ databases">
        <authorList>
            <person name="Chiriac C."/>
            <person name="Salcher M."/>
            <person name="Ghai R."/>
            <person name="Kavagutti S V."/>
        </authorList>
    </citation>
    <scope>NUCLEOTIDE SEQUENCE</scope>
</reference>
<dbReference type="InterPro" id="IPR006680">
    <property type="entry name" value="Amidohydro-rel"/>
</dbReference>
<evidence type="ECO:0000259" key="2">
    <source>
        <dbReference type="Pfam" id="PF04909"/>
    </source>
</evidence>
<evidence type="ECO:0000313" key="4">
    <source>
        <dbReference type="EMBL" id="CAB5026355.1"/>
    </source>
</evidence>
<dbReference type="PANTHER" id="PTHR21240:SF28">
    <property type="entry name" value="ISO-OROTATE DECARBOXYLASE (EUROFUNG)"/>
    <property type="match status" value="1"/>
</dbReference>
<gene>
    <name evidence="3" type="ORF">UFOPK3773_01420</name>
    <name evidence="4" type="ORF">UFOPK3992_02018</name>
</gene>
<dbReference type="GO" id="GO:0016831">
    <property type="term" value="F:carboxy-lyase activity"/>
    <property type="evidence" value="ECO:0007669"/>
    <property type="project" value="InterPro"/>
</dbReference>
<dbReference type="GO" id="GO:0005737">
    <property type="term" value="C:cytoplasm"/>
    <property type="evidence" value="ECO:0007669"/>
    <property type="project" value="TreeGrafter"/>
</dbReference>
<feature type="domain" description="Amidohydrolase-related" evidence="2">
    <location>
        <begin position="9"/>
        <end position="325"/>
    </location>
</feature>
<dbReference type="Pfam" id="PF04909">
    <property type="entry name" value="Amidohydro_2"/>
    <property type="match status" value="1"/>
</dbReference>
<keyword evidence="1" id="KW-0456">Lyase</keyword>
<dbReference type="InterPro" id="IPR032466">
    <property type="entry name" value="Metal_Hydrolase"/>
</dbReference>
<dbReference type="AlphaFoldDB" id="A0A6J7K5V4"/>
<dbReference type="EMBL" id="CAFBNF010000170">
    <property type="protein sequence ID" value="CAB4951258.1"/>
    <property type="molecule type" value="Genomic_DNA"/>
</dbReference>
<evidence type="ECO:0000313" key="3">
    <source>
        <dbReference type="EMBL" id="CAB4951258.1"/>
    </source>
</evidence>